<evidence type="ECO:0008006" key="4">
    <source>
        <dbReference type="Google" id="ProtNLM"/>
    </source>
</evidence>
<dbReference type="OMA" id="EENDTEH"/>
<sequence length="411" mass="46834">ECGIFNKNWVVLLYLFTEVRGKAVCLVCGEQIAVFKKINLKHIFVAEKARKSEVLLAKLLNAARYQALSILRCSNQDQLCDIPQNTHSSKFAVRTRRTVTRRIEDIAEDIAGDVVELQLQREVPSFDFFSLALDESYDVRDTAQLLIFVRGITPDLKITVELATIQSLKGTTTGSDLFTWLRLGKMLKRVWDLKVQIRECCETKGKDISELSDLDWMEDFAFAVDVTALMNERNTKLQGKAIFVHEMNSLVKAFMRKIQFLSRQLESNNLTHMQTLKEVTPSADHLCRYSAMLGALHDEFSRRFKDLRTMESKMHMISSPFTFSVDDASSDVQLELIVLGENFKTGSLLDSCSSLKEENFPNIRKHAQKMFVLFGSTYICEQTFSVMKLAKRRVKGILLNDSLSPVPSITT</sequence>
<keyword evidence="1" id="KW-0732">Signal</keyword>
<evidence type="ECO:0000313" key="3">
    <source>
        <dbReference type="Proteomes" id="UP000028760"/>
    </source>
</evidence>
<dbReference type="STRING" id="48698.ENSPFOP00000029071"/>
<feature type="signal peptide" evidence="1">
    <location>
        <begin position="1"/>
        <end position="21"/>
    </location>
</feature>
<feature type="chain" id="PRO_5001920208" description="HAT C-terminal dimerisation domain-containing protein" evidence="1">
    <location>
        <begin position="22"/>
        <end position="411"/>
    </location>
</feature>
<reference evidence="2" key="3">
    <citation type="submission" date="2025-09" db="UniProtKB">
        <authorList>
            <consortium name="Ensembl"/>
        </authorList>
    </citation>
    <scope>IDENTIFICATION</scope>
</reference>
<dbReference type="EMBL" id="AYCK01020268">
    <property type="status" value="NOT_ANNOTATED_CDS"/>
    <property type="molecule type" value="Genomic_DNA"/>
</dbReference>
<name>A0A096MCD0_POEFO</name>
<dbReference type="Proteomes" id="UP000028760">
    <property type="component" value="Unassembled WGS sequence"/>
</dbReference>
<dbReference type="EMBL" id="AYCK01020267">
    <property type="status" value="NOT_ANNOTATED_CDS"/>
    <property type="molecule type" value="Genomic_DNA"/>
</dbReference>
<protein>
    <recommendedName>
        <fullName evidence="4">HAT C-terminal dimerisation domain-containing protein</fullName>
    </recommendedName>
</protein>
<keyword evidence="3" id="KW-1185">Reference proteome</keyword>
<dbReference type="AlphaFoldDB" id="A0A096MCD0"/>
<accession>A0A096MCD0</accession>
<proteinExistence type="predicted"/>
<organism evidence="2 3">
    <name type="scientific">Poecilia formosa</name>
    <name type="common">Amazon molly</name>
    <name type="synonym">Limia formosa</name>
    <dbReference type="NCBI Taxonomy" id="48698"/>
    <lineage>
        <taxon>Eukaryota</taxon>
        <taxon>Metazoa</taxon>
        <taxon>Chordata</taxon>
        <taxon>Craniata</taxon>
        <taxon>Vertebrata</taxon>
        <taxon>Euteleostomi</taxon>
        <taxon>Actinopterygii</taxon>
        <taxon>Neopterygii</taxon>
        <taxon>Teleostei</taxon>
        <taxon>Neoteleostei</taxon>
        <taxon>Acanthomorphata</taxon>
        <taxon>Ovalentaria</taxon>
        <taxon>Atherinomorphae</taxon>
        <taxon>Cyprinodontiformes</taxon>
        <taxon>Poeciliidae</taxon>
        <taxon>Poeciliinae</taxon>
        <taxon>Poecilia</taxon>
    </lineage>
</organism>
<evidence type="ECO:0000313" key="2">
    <source>
        <dbReference type="Ensembl" id="ENSPFOP00000029071.1"/>
    </source>
</evidence>
<reference evidence="2" key="2">
    <citation type="submission" date="2025-08" db="UniProtKB">
        <authorList>
            <consortium name="Ensembl"/>
        </authorList>
    </citation>
    <scope>IDENTIFICATION</scope>
</reference>
<evidence type="ECO:0000256" key="1">
    <source>
        <dbReference type="SAM" id="SignalP"/>
    </source>
</evidence>
<dbReference type="Ensembl" id="ENSPFOT00000026338.1">
    <property type="protein sequence ID" value="ENSPFOP00000029071.1"/>
    <property type="gene ID" value="ENSPFOG00000023132.1"/>
</dbReference>
<dbReference type="PANTHER" id="PTHR45913:SF9">
    <property type="entry name" value="GENERAL TRANSCRIPTION FACTOR II-I REPEAT DOMAIN-CONTAINING PROTEIN 2-LIKE-RELATED"/>
    <property type="match status" value="1"/>
</dbReference>
<dbReference type="GeneTree" id="ENSGT00950000182812"/>
<dbReference type="PANTHER" id="PTHR45913">
    <property type="entry name" value="EPM2A-INTERACTING PROTEIN 1"/>
    <property type="match status" value="1"/>
</dbReference>
<reference evidence="3" key="1">
    <citation type="submission" date="2013-10" db="EMBL/GenBank/DDBJ databases">
        <authorList>
            <person name="Schartl M."/>
            <person name="Warren W."/>
        </authorList>
    </citation>
    <scope>NUCLEOTIDE SEQUENCE [LARGE SCALE GENOMIC DNA]</scope>
    <source>
        <strain evidence="3">female</strain>
    </source>
</reference>